<dbReference type="InterPro" id="IPR045101">
    <property type="entry name" value="PTP_PTEN"/>
</dbReference>
<comment type="catalytic activity">
    <reaction evidence="13">
        <text>1D-myo-inositol 1,3,4,5-tetrakisphosphate + H2O = 1D-myo-inositol 1,4,5-trisphosphate + phosphate</text>
        <dbReference type="Rhea" id="RHEA:77155"/>
        <dbReference type="ChEBI" id="CHEBI:15377"/>
        <dbReference type="ChEBI" id="CHEBI:43474"/>
        <dbReference type="ChEBI" id="CHEBI:57895"/>
        <dbReference type="ChEBI" id="CHEBI:203600"/>
    </reaction>
    <physiologicalReaction direction="left-to-right" evidence="13">
        <dbReference type="Rhea" id="RHEA:77156"/>
    </physiologicalReaction>
</comment>
<dbReference type="eggNOG" id="KOG2283">
    <property type="taxonomic scope" value="Eukaryota"/>
</dbReference>
<evidence type="ECO:0000313" key="25">
    <source>
        <dbReference type="Proteomes" id="UP000000600"/>
    </source>
</evidence>
<evidence type="ECO:0000256" key="3">
    <source>
        <dbReference type="ARBA" id="ARBA00013015"/>
    </source>
</evidence>
<dbReference type="PROSITE" id="PS00383">
    <property type="entry name" value="TYR_PHOSPHATASE_1"/>
    <property type="match status" value="1"/>
</dbReference>
<dbReference type="PROSITE" id="PS51181">
    <property type="entry name" value="PPASE_TENSIN"/>
    <property type="match status" value="1"/>
</dbReference>
<feature type="region of interest" description="Disordered" evidence="20">
    <location>
        <begin position="41"/>
        <end position="60"/>
    </location>
</feature>
<dbReference type="PROSITE" id="PS50056">
    <property type="entry name" value="TYR_PHOSPHATASE_2"/>
    <property type="match status" value="1"/>
</dbReference>
<feature type="domain" description="C2 tensin-type" evidence="23">
    <location>
        <begin position="316"/>
        <end position="445"/>
    </location>
</feature>
<keyword evidence="7" id="KW-0378">Hydrolase</keyword>
<dbReference type="InterPro" id="IPR051281">
    <property type="entry name" value="Dual-spec_lipid-protein_phosph"/>
</dbReference>
<dbReference type="InterPro" id="IPR016130">
    <property type="entry name" value="Tyr_Pase_AS"/>
</dbReference>
<dbReference type="KEGG" id="ptm:GSPATT00012467001"/>
<dbReference type="GO" id="GO:0004725">
    <property type="term" value="F:protein tyrosine phosphatase activity"/>
    <property type="evidence" value="ECO:0007669"/>
    <property type="project" value="UniProtKB-EC"/>
</dbReference>
<feature type="compositionally biased region" description="Acidic residues" evidence="20">
    <location>
        <begin position="49"/>
        <end position="60"/>
    </location>
</feature>
<keyword evidence="6" id="KW-0963">Cytoplasm</keyword>
<dbReference type="PROSITE" id="PS51182">
    <property type="entry name" value="C2_TENSIN"/>
    <property type="match status" value="1"/>
</dbReference>
<evidence type="ECO:0000256" key="20">
    <source>
        <dbReference type="SAM" id="MobiDB-lite"/>
    </source>
</evidence>
<evidence type="ECO:0000313" key="24">
    <source>
        <dbReference type="EMBL" id="CAK76943.1"/>
    </source>
</evidence>
<evidence type="ECO:0000256" key="2">
    <source>
        <dbReference type="ARBA" id="ARBA00007881"/>
    </source>
</evidence>
<dbReference type="RefSeq" id="XP_001444340.1">
    <property type="nucleotide sequence ID" value="XM_001444303.1"/>
</dbReference>
<dbReference type="GO" id="GO:0016314">
    <property type="term" value="F:phosphatidylinositol-3,4,5-trisphosphate 3-phosphatase activity"/>
    <property type="evidence" value="ECO:0000318"/>
    <property type="project" value="GO_Central"/>
</dbReference>
<dbReference type="AlphaFoldDB" id="A0D1M6"/>
<dbReference type="EC" id="3.1.3.16" evidence="5"/>
<dbReference type="PANTHER" id="PTHR12305:SF81">
    <property type="entry name" value="PHOSPHATIDYLINOSITOL 3,4,5-TRISPHOSPHATE 3-PHOSPHATASE AND DUAL-SPECIFICITY PROTEIN PHOSPHATASE PTEN"/>
    <property type="match status" value="1"/>
</dbReference>
<comment type="catalytic activity">
    <reaction evidence="14">
        <text>a 1,2-diacyl-sn-glycero-3-phospho-(1D-myo-inositol-3,4,5-trisphosphate) + H2O = a 1,2-diacyl-sn-glycero-3-phospho-(1D-myo-inositol-4,5-bisphosphate) + phosphate</text>
        <dbReference type="Rhea" id="RHEA:25017"/>
        <dbReference type="ChEBI" id="CHEBI:15377"/>
        <dbReference type="ChEBI" id="CHEBI:43474"/>
        <dbReference type="ChEBI" id="CHEBI:57836"/>
        <dbReference type="ChEBI" id="CHEBI:58456"/>
        <dbReference type="EC" id="3.1.3.67"/>
    </reaction>
    <physiologicalReaction direction="left-to-right" evidence="14">
        <dbReference type="Rhea" id="RHEA:25018"/>
    </physiologicalReaction>
</comment>
<dbReference type="GO" id="GO:0006629">
    <property type="term" value="P:lipid metabolic process"/>
    <property type="evidence" value="ECO:0007669"/>
    <property type="project" value="UniProtKB-KW"/>
</dbReference>
<evidence type="ECO:0000256" key="13">
    <source>
        <dbReference type="ARBA" id="ARBA00043734"/>
    </source>
</evidence>
<dbReference type="GO" id="GO:0042995">
    <property type="term" value="C:cell projection"/>
    <property type="evidence" value="ECO:0007669"/>
    <property type="project" value="UniProtKB-ARBA"/>
</dbReference>
<dbReference type="GO" id="GO:0050793">
    <property type="term" value="P:regulation of developmental process"/>
    <property type="evidence" value="ECO:0007669"/>
    <property type="project" value="UniProtKB-ARBA"/>
</dbReference>
<dbReference type="EMBL" id="CT868252">
    <property type="protein sequence ID" value="CAK76943.1"/>
    <property type="molecule type" value="Genomic_DNA"/>
</dbReference>
<evidence type="ECO:0000256" key="14">
    <source>
        <dbReference type="ARBA" id="ARBA00043760"/>
    </source>
</evidence>
<evidence type="ECO:0000256" key="16">
    <source>
        <dbReference type="ARBA" id="ARBA00044309"/>
    </source>
</evidence>
<evidence type="ECO:0000256" key="11">
    <source>
        <dbReference type="ARBA" id="ARBA00034268"/>
    </source>
</evidence>
<dbReference type="SUPFAM" id="SSF49562">
    <property type="entry name" value="C2 domain (Calcium/lipid-binding domain, CaLB)"/>
    <property type="match status" value="1"/>
</dbReference>
<evidence type="ECO:0000256" key="5">
    <source>
        <dbReference type="ARBA" id="ARBA00013081"/>
    </source>
</evidence>
<evidence type="ECO:0000256" key="6">
    <source>
        <dbReference type="ARBA" id="ARBA00022490"/>
    </source>
</evidence>
<dbReference type="EC" id="3.1.3.48" evidence="4"/>
<dbReference type="EC" id="3.1.3.67" evidence="3"/>
<dbReference type="Gene3D" id="2.60.40.1110">
    <property type="match status" value="1"/>
</dbReference>
<dbReference type="InterPro" id="IPR000387">
    <property type="entry name" value="Tyr_Pase_dom"/>
</dbReference>
<proteinExistence type="inferred from homology"/>
<comment type="catalytic activity">
    <reaction evidence="10">
        <text>1,2-dihexadecanoyl-sn-glycero-3-phospho-(1D-myo-inositol-3,4,5-trisphosphate) + H2O = 1,2-dihexadecanoyl-sn-glycero-3-phospho-(1D-myo-inositol-4,5-bisphosphate) + phosphate</text>
        <dbReference type="Rhea" id="RHEA:43560"/>
        <dbReference type="ChEBI" id="CHEBI:15377"/>
        <dbReference type="ChEBI" id="CHEBI:43474"/>
        <dbReference type="ChEBI" id="CHEBI:83420"/>
        <dbReference type="ChEBI" id="CHEBI:83423"/>
    </reaction>
    <physiologicalReaction direction="left-to-right" evidence="10">
        <dbReference type="Rhea" id="RHEA:43561"/>
    </physiologicalReaction>
</comment>
<sequence length="470" mass="55328">MPEKLFELQKIDGIWIFKQNSMSLIILFKMRSATQEELKQRAKQNEISSGEEEVLSDSDEDCDPENYNFLMSQIDLAALTYGIVQEDQKGQEINLRERVSTQQLKQEVNHVNQHISGNHQNITSVPNPIKLLVSKQKRRYNYNGFNLDLTYITEKIIAMGFPAENIESIYRNSMQDVRRFFDSVHPGHYKVYNLCEERKYDHSNFNQVAEFPFQDHQAPTFSLIYEFCLDLDYWLKLHEKNVAGIHCKAGKGRTGVMICCYMLYARQFTNAYDSMRYYGMIRTKNKKGVTIPSQIRYIFYFEKALNNKWVPNDMPNKQVELVKIRVIPVPNVNFFGGCGPWFRIQNKDKEYSSKNQFSVKEYKLEPYIEFKLKDIILQGDVMLQFLNQGFLSSNQKLFQAWFNCDFFDYTGILMIDKFMLDKACKDKSGKTFQKDFRIELHVVEVNQENKSFNSVHNNSNFQSTHKNFGF</sequence>
<comment type="similarity">
    <text evidence="2">Belongs to the PTEN phosphatase protein family.</text>
</comment>
<dbReference type="GeneID" id="5030125"/>
<comment type="catalytic activity">
    <reaction evidence="15">
        <text>1D-myo-inositol 1,3,4,5,6-pentakisphosphate + H2O = 1D-myo-inositol 1,4,5,6-tetrakisphosphate + phosphate</text>
        <dbReference type="Rhea" id="RHEA:77143"/>
        <dbReference type="ChEBI" id="CHEBI:15377"/>
        <dbReference type="ChEBI" id="CHEBI:43474"/>
        <dbReference type="ChEBI" id="CHEBI:57627"/>
        <dbReference type="ChEBI" id="CHEBI:57733"/>
    </reaction>
    <physiologicalReaction direction="left-to-right" evidence="15">
        <dbReference type="Rhea" id="RHEA:77144"/>
    </physiologicalReaction>
</comment>
<comment type="catalytic activity">
    <reaction evidence="19">
        <text>O-phospho-L-tyrosyl-[protein] + H2O = L-tyrosyl-[protein] + phosphate</text>
        <dbReference type="Rhea" id="RHEA:10684"/>
        <dbReference type="Rhea" id="RHEA-COMP:10136"/>
        <dbReference type="Rhea" id="RHEA-COMP:20101"/>
        <dbReference type="ChEBI" id="CHEBI:15377"/>
        <dbReference type="ChEBI" id="CHEBI:43474"/>
        <dbReference type="ChEBI" id="CHEBI:46858"/>
        <dbReference type="ChEBI" id="CHEBI:61978"/>
        <dbReference type="EC" id="3.1.3.48"/>
    </reaction>
    <physiologicalReaction direction="left-to-right" evidence="19">
        <dbReference type="Rhea" id="RHEA:10685"/>
    </physiologicalReaction>
</comment>
<dbReference type="InterPro" id="IPR029021">
    <property type="entry name" value="Prot-tyrosine_phosphatase-like"/>
</dbReference>
<dbReference type="InterPro" id="IPR029023">
    <property type="entry name" value="Tensin_phosphatase"/>
</dbReference>
<organism evidence="24 25">
    <name type="scientific">Paramecium tetraurelia</name>
    <dbReference type="NCBI Taxonomy" id="5888"/>
    <lineage>
        <taxon>Eukaryota</taxon>
        <taxon>Sar</taxon>
        <taxon>Alveolata</taxon>
        <taxon>Ciliophora</taxon>
        <taxon>Intramacronucleata</taxon>
        <taxon>Oligohymenophorea</taxon>
        <taxon>Peniculida</taxon>
        <taxon>Parameciidae</taxon>
        <taxon>Paramecium</taxon>
    </lineage>
</organism>
<evidence type="ECO:0000256" key="19">
    <source>
        <dbReference type="ARBA" id="ARBA00051341"/>
    </source>
</evidence>
<dbReference type="FunFam" id="3.90.190.10:FF:000029">
    <property type="entry name" value="Phosphatidylinositol 3,4,5-trisphosphate 3-phosphatase and dual-specificity protein phosphatase PTEN"/>
    <property type="match status" value="1"/>
</dbReference>
<dbReference type="SUPFAM" id="SSF52799">
    <property type="entry name" value="(Phosphotyrosine protein) phosphatases II"/>
    <property type="match status" value="1"/>
</dbReference>
<comment type="catalytic activity">
    <reaction evidence="17">
        <text>O-phospho-L-seryl-[protein] + H2O = L-seryl-[protein] + phosphate</text>
        <dbReference type="Rhea" id="RHEA:20629"/>
        <dbReference type="Rhea" id="RHEA-COMP:9863"/>
        <dbReference type="Rhea" id="RHEA-COMP:11604"/>
        <dbReference type="ChEBI" id="CHEBI:15377"/>
        <dbReference type="ChEBI" id="CHEBI:29999"/>
        <dbReference type="ChEBI" id="CHEBI:43474"/>
        <dbReference type="ChEBI" id="CHEBI:83421"/>
        <dbReference type="EC" id="3.1.3.16"/>
    </reaction>
    <physiologicalReaction direction="left-to-right" evidence="17">
        <dbReference type="Rhea" id="RHEA:20630"/>
    </physiologicalReaction>
</comment>
<evidence type="ECO:0000256" key="10">
    <source>
        <dbReference type="ARBA" id="ARBA00034256"/>
    </source>
</evidence>
<evidence type="ECO:0000259" key="22">
    <source>
        <dbReference type="PROSITE" id="PS51181"/>
    </source>
</evidence>
<evidence type="ECO:0000256" key="8">
    <source>
        <dbReference type="ARBA" id="ARBA00022912"/>
    </source>
</evidence>
<keyword evidence="9" id="KW-0443">Lipid metabolism</keyword>
<dbReference type="PANTHER" id="PTHR12305">
    <property type="entry name" value="PHOSPHATASE WITH HOMOLOGY TO TENSIN"/>
    <property type="match status" value="1"/>
</dbReference>
<dbReference type="CDD" id="cd14509">
    <property type="entry name" value="PTP_PTEN"/>
    <property type="match status" value="1"/>
</dbReference>
<evidence type="ECO:0000259" key="21">
    <source>
        <dbReference type="PROSITE" id="PS50056"/>
    </source>
</evidence>
<reference evidence="24 25" key="1">
    <citation type="journal article" date="2006" name="Nature">
        <title>Global trends of whole-genome duplications revealed by the ciliate Paramecium tetraurelia.</title>
        <authorList>
            <consortium name="Genoscope"/>
            <person name="Aury J.-M."/>
            <person name="Jaillon O."/>
            <person name="Duret L."/>
            <person name="Noel B."/>
            <person name="Jubin C."/>
            <person name="Porcel B.M."/>
            <person name="Segurens B."/>
            <person name="Daubin V."/>
            <person name="Anthouard V."/>
            <person name="Aiach N."/>
            <person name="Arnaiz O."/>
            <person name="Billaut A."/>
            <person name="Beisson J."/>
            <person name="Blanc I."/>
            <person name="Bouhouche K."/>
            <person name="Camara F."/>
            <person name="Duharcourt S."/>
            <person name="Guigo R."/>
            <person name="Gogendeau D."/>
            <person name="Katinka M."/>
            <person name="Keller A.-M."/>
            <person name="Kissmehl R."/>
            <person name="Klotz C."/>
            <person name="Koll F."/>
            <person name="Le Moue A."/>
            <person name="Lepere C."/>
            <person name="Malinsky S."/>
            <person name="Nowacki M."/>
            <person name="Nowak J.K."/>
            <person name="Plattner H."/>
            <person name="Poulain J."/>
            <person name="Ruiz F."/>
            <person name="Serrano V."/>
            <person name="Zagulski M."/>
            <person name="Dessen P."/>
            <person name="Betermier M."/>
            <person name="Weissenbach J."/>
            <person name="Scarpelli C."/>
            <person name="Schachter V."/>
            <person name="Sperling L."/>
            <person name="Meyer E."/>
            <person name="Cohen J."/>
            <person name="Wincker P."/>
        </authorList>
    </citation>
    <scope>NUCLEOTIDE SEQUENCE [LARGE SCALE GENOMIC DNA]</scope>
    <source>
        <strain evidence="24 25">Stock d4-2</strain>
    </source>
</reference>
<evidence type="ECO:0000256" key="12">
    <source>
        <dbReference type="ARBA" id="ARBA00034338"/>
    </source>
</evidence>
<evidence type="ECO:0000256" key="7">
    <source>
        <dbReference type="ARBA" id="ARBA00022801"/>
    </source>
</evidence>
<feature type="domain" description="Phosphatase tensin-type" evidence="22">
    <location>
        <begin position="138"/>
        <end position="308"/>
    </location>
</feature>
<dbReference type="InParanoid" id="A0D1M6"/>
<dbReference type="InterPro" id="IPR014020">
    <property type="entry name" value="Tensin_C2-dom"/>
</dbReference>
<dbReference type="HOGENOM" id="CLU_020105_5_0_1"/>
<feature type="domain" description="Tyrosine specific protein phosphatases" evidence="21">
    <location>
        <begin position="245"/>
        <end position="296"/>
    </location>
</feature>
<evidence type="ECO:0000256" key="17">
    <source>
        <dbReference type="ARBA" id="ARBA00047986"/>
    </source>
</evidence>
<dbReference type="Gene3D" id="3.90.190.10">
    <property type="entry name" value="Protein tyrosine phosphatase superfamily"/>
    <property type="match status" value="1"/>
</dbReference>
<keyword evidence="8" id="KW-0904">Protein phosphatase</keyword>
<dbReference type="Proteomes" id="UP000000600">
    <property type="component" value="Unassembled WGS sequence"/>
</dbReference>
<evidence type="ECO:0000259" key="23">
    <source>
        <dbReference type="PROSITE" id="PS51182"/>
    </source>
</evidence>
<comment type="subcellular location">
    <subcellularLocation>
        <location evidence="1">Cytoplasm</location>
    </subcellularLocation>
</comment>
<dbReference type="GO" id="GO:0004722">
    <property type="term" value="F:protein serine/threonine phosphatase activity"/>
    <property type="evidence" value="ECO:0007669"/>
    <property type="project" value="UniProtKB-EC"/>
</dbReference>
<keyword evidence="25" id="KW-1185">Reference proteome</keyword>
<dbReference type="Pfam" id="PF22785">
    <property type="entry name" value="Tc-R-P"/>
    <property type="match status" value="1"/>
</dbReference>
<dbReference type="OrthoDB" id="16692at2759"/>
<protein>
    <recommendedName>
        <fullName evidence="12">Phosphatidylinositol 3,4,5-trisphosphate 3-phosphatase and dual-specificity protein phosphatase PTEN</fullName>
        <ecNumber evidence="5">3.1.3.16</ecNumber>
        <ecNumber evidence="4">3.1.3.48</ecNumber>
        <ecNumber evidence="3">3.1.3.67</ecNumber>
    </recommendedName>
    <alternativeName>
        <fullName evidence="16">Inositol polyphosphate 3-phosphatase</fullName>
    </alternativeName>
</protein>
<dbReference type="Pfam" id="PF10409">
    <property type="entry name" value="PTEN_C2"/>
    <property type="match status" value="1"/>
</dbReference>
<dbReference type="InterPro" id="IPR035892">
    <property type="entry name" value="C2_domain_sf"/>
</dbReference>
<evidence type="ECO:0000256" key="9">
    <source>
        <dbReference type="ARBA" id="ARBA00023098"/>
    </source>
</evidence>
<name>A0D1M6_PARTE</name>
<dbReference type="STRING" id="5888.A0D1M6"/>
<evidence type="ECO:0000256" key="4">
    <source>
        <dbReference type="ARBA" id="ARBA00013064"/>
    </source>
</evidence>
<evidence type="ECO:0000256" key="15">
    <source>
        <dbReference type="ARBA" id="ARBA00043762"/>
    </source>
</evidence>
<evidence type="ECO:0000256" key="18">
    <source>
        <dbReference type="ARBA" id="ARBA00048832"/>
    </source>
</evidence>
<accession>A0D1M6</accession>
<comment type="catalytic activity">
    <reaction evidence="18">
        <text>O-phospho-L-threonyl-[protein] + H2O = L-threonyl-[protein] + phosphate</text>
        <dbReference type="Rhea" id="RHEA:47004"/>
        <dbReference type="Rhea" id="RHEA-COMP:11060"/>
        <dbReference type="Rhea" id="RHEA-COMP:11605"/>
        <dbReference type="ChEBI" id="CHEBI:15377"/>
        <dbReference type="ChEBI" id="CHEBI:30013"/>
        <dbReference type="ChEBI" id="CHEBI:43474"/>
        <dbReference type="ChEBI" id="CHEBI:61977"/>
        <dbReference type="EC" id="3.1.3.16"/>
    </reaction>
    <physiologicalReaction direction="left-to-right" evidence="18">
        <dbReference type="Rhea" id="RHEA:47005"/>
    </physiologicalReaction>
</comment>
<evidence type="ECO:0000256" key="1">
    <source>
        <dbReference type="ARBA" id="ARBA00004496"/>
    </source>
</evidence>
<dbReference type="GO" id="GO:0005829">
    <property type="term" value="C:cytosol"/>
    <property type="evidence" value="ECO:0000318"/>
    <property type="project" value="GO_Central"/>
</dbReference>
<dbReference type="SMART" id="SM01326">
    <property type="entry name" value="PTEN_C2"/>
    <property type="match status" value="1"/>
</dbReference>
<dbReference type="SMART" id="SM01301">
    <property type="entry name" value="PTPlike_phytase"/>
    <property type="match status" value="1"/>
</dbReference>
<comment type="catalytic activity">
    <reaction evidence="11">
        <text>1,2-dioctanoyl-sn-glycero-3-phospho-(1D-myo-inositol-3,4,5-trisphosphate) + H2O = 1,2-dioctanoyl-sn-glycero-3-phospho-(1D-myo-inositol-4,5-bisphosphate) + phosphate</text>
        <dbReference type="Rhea" id="RHEA:43552"/>
        <dbReference type="ChEBI" id="CHEBI:15377"/>
        <dbReference type="ChEBI" id="CHEBI:43474"/>
        <dbReference type="ChEBI" id="CHEBI:83416"/>
        <dbReference type="ChEBI" id="CHEBI:83419"/>
    </reaction>
    <physiologicalReaction direction="left-to-right" evidence="11">
        <dbReference type="Rhea" id="RHEA:43553"/>
    </physiologicalReaction>
</comment>
<gene>
    <name evidence="24" type="ORF">GSPATT00012467001</name>
</gene>
<dbReference type="OMA" id="CGPWFRI"/>